<feature type="compositionally biased region" description="Basic and acidic residues" evidence="4">
    <location>
        <begin position="304"/>
        <end position="314"/>
    </location>
</feature>
<evidence type="ECO:0000313" key="7">
    <source>
        <dbReference type="Proteomes" id="UP001219518"/>
    </source>
</evidence>
<comment type="similarity">
    <text evidence="1">Belongs to the Flattop family.</text>
</comment>
<sequence length="1030" mass="113341">MYPNYNQEFQPKRLGNWEVAKWFPDRKPRDPFNFKPTEPIVDDRGHFLPGASRANRNPWNNHIGTYDQPPRITRAIANELASRPAARLRYWDKPNLRLRPVPCPAKDFRGGPGYSLVAEGPGYPQHRNYFLNKQDYVEHADRIDEQDVVAVDFLKERRRRQEAVKERVEQVKELTAALRQQQEERRRQEADRDVQWLLEHREQHNIVVREHDWSRGAPRPALGCERDFAVQRPSRRPRHRRDLQPDDNAPALSGSSGRLLSVRSSADRDQCSRQGSRGTSDNGDKTRAGSPSAQQRRRTSTSARGERRPAKGAREQCWGPGPPGPSPGPEESTSPTPAAPAAQDHDEGILLEQDKSHGGRDECWEQTGGRDLVRDDGQDSGVGSVDDGHAGNESPELHGSRNPPPPNPQFEDDSGDLLKPNNPAYPNVDPGFSRRAARDPTVQSYPEPDRLREQGYPEMFTTETDLAAPAEDRPESPPPPPEPEADPLPRVEGAALKCGRHPRRGPNPPARPYARAQFAVVAADPESPPDSPQHHAPSPGPALANAYSSFQVAKQLHKENLEHNPLPDTVNDDLFKKLNSQRHPNPGIALDVVPDAAAVGWRSFNAPGPTNCSKMRVYRPQTAAPLGSRNGLQMQTERLQRPSTGHPGKLLAKDHVSEMELAICWDLVPAYPEDEPKPTPHIDGSNGSKAPGIFSLVHHPPDNEGDADNAVRTSARASGGGAGPRRTSTPPAAKDRKSPPQPPSVESVHSVHSSGSSQHKAGPGPGPAARTGAPDHVLHERLHAQERQRAAVQRRYTAGRVPAHPPPADVARDLCDFRKRNGCYAGMQGCGDGTTRDDPRNLNDHLAELRKHRHFHQSMPDLSGHGHGHGHRRGGHHGHGQHARSASHQRGGGAGAGHQHPRPPCTACTACARQASPPPLRRPKSEYKMAFKAGKPTTSLSTNSSFDTPPSVHSGAGCGGGGGREVRVPKQRAPFARKNYAITSLTQPFSLWPKETGHAYPEHWRLASVYQHSFKPVHARSKPLLKTVYQ</sequence>
<organism evidence="6 7">
    <name type="scientific">Frankliniella fusca</name>
    <dbReference type="NCBI Taxonomy" id="407009"/>
    <lineage>
        <taxon>Eukaryota</taxon>
        <taxon>Metazoa</taxon>
        <taxon>Ecdysozoa</taxon>
        <taxon>Arthropoda</taxon>
        <taxon>Hexapoda</taxon>
        <taxon>Insecta</taxon>
        <taxon>Pterygota</taxon>
        <taxon>Neoptera</taxon>
        <taxon>Paraneoptera</taxon>
        <taxon>Thysanoptera</taxon>
        <taxon>Terebrantia</taxon>
        <taxon>Thripoidea</taxon>
        <taxon>Thripidae</taxon>
        <taxon>Frankliniella</taxon>
    </lineage>
</organism>
<comment type="caution">
    <text evidence="6">The sequence shown here is derived from an EMBL/GenBank/DDBJ whole genome shotgun (WGS) entry which is preliminary data.</text>
</comment>
<feature type="compositionally biased region" description="Basic and acidic residues" evidence="4">
    <location>
        <begin position="386"/>
        <end position="399"/>
    </location>
</feature>
<dbReference type="InterPro" id="IPR038797">
    <property type="entry name" value="Fltp"/>
</dbReference>
<dbReference type="GO" id="GO:0036064">
    <property type="term" value="C:ciliary basal body"/>
    <property type="evidence" value="ECO:0007669"/>
    <property type="project" value="TreeGrafter"/>
</dbReference>
<evidence type="ECO:0000313" key="6">
    <source>
        <dbReference type="EMBL" id="KAK3913269.1"/>
    </source>
</evidence>
<feature type="compositionally biased region" description="Low complexity" evidence="4">
    <location>
        <begin position="744"/>
        <end position="773"/>
    </location>
</feature>
<evidence type="ECO:0000256" key="4">
    <source>
        <dbReference type="SAM" id="MobiDB-lite"/>
    </source>
</evidence>
<accession>A0AAE1H2D3</accession>
<name>A0AAE1H2D3_9NEOP</name>
<feature type="region of interest" description="Disordered" evidence="4">
    <location>
        <begin position="215"/>
        <end position="544"/>
    </location>
</feature>
<gene>
    <name evidence="6" type="ORF">KUF71_022723</name>
</gene>
<reference evidence="6" key="2">
    <citation type="journal article" date="2023" name="BMC Genomics">
        <title>Pest status, molecular evolution, and epigenetic factors derived from the genome assembly of Frankliniella fusca, a thysanopteran phytovirus vector.</title>
        <authorList>
            <person name="Catto M.A."/>
            <person name="Labadie P.E."/>
            <person name="Jacobson A.L."/>
            <person name="Kennedy G.G."/>
            <person name="Srinivasan R."/>
            <person name="Hunt B.G."/>
        </authorList>
    </citation>
    <scope>NUCLEOTIDE SEQUENCE</scope>
    <source>
        <strain evidence="6">PL_HMW_Pooled</strain>
    </source>
</reference>
<dbReference type="PANTHER" id="PTHR34639:SF1">
    <property type="entry name" value="PROTEIN FLATTOP"/>
    <property type="match status" value="1"/>
</dbReference>
<dbReference type="GO" id="GO:0044782">
    <property type="term" value="P:cilium organization"/>
    <property type="evidence" value="ECO:0007669"/>
    <property type="project" value="TreeGrafter"/>
</dbReference>
<feature type="region of interest" description="Disordered" evidence="4">
    <location>
        <begin position="935"/>
        <end position="965"/>
    </location>
</feature>
<keyword evidence="3" id="KW-0175">Coiled coil</keyword>
<feature type="compositionally biased region" description="Polar residues" evidence="4">
    <location>
        <begin position="272"/>
        <end position="281"/>
    </location>
</feature>
<evidence type="ECO:0000256" key="1">
    <source>
        <dbReference type="ARBA" id="ARBA00009887"/>
    </source>
</evidence>
<feature type="region of interest" description="Disordered" evidence="4">
    <location>
        <begin position="857"/>
        <end position="904"/>
    </location>
</feature>
<feature type="coiled-coil region" evidence="3">
    <location>
        <begin position="151"/>
        <end position="191"/>
    </location>
</feature>
<dbReference type="PANTHER" id="PTHR34639">
    <property type="entry name" value="PROTEIN FLATTOP"/>
    <property type="match status" value="1"/>
</dbReference>
<evidence type="ECO:0000259" key="5">
    <source>
        <dbReference type="Pfam" id="PF16071"/>
    </source>
</evidence>
<evidence type="ECO:0000256" key="2">
    <source>
        <dbReference type="ARBA" id="ARBA00033306"/>
    </source>
</evidence>
<dbReference type="Pfam" id="PF16071">
    <property type="entry name" value="DUF4812"/>
    <property type="match status" value="1"/>
</dbReference>
<feature type="region of interest" description="Disordered" evidence="4">
    <location>
        <begin position="675"/>
        <end position="773"/>
    </location>
</feature>
<evidence type="ECO:0000256" key="3">
    <source>
        <dbReference type="SAM" id="Coils"/>
    </source>
</evidence>
<dbReference type="EMBL" id="JAHWGI010000315">
    <property type="protein sequence ID" value="KAK3913269.1"/>
    <property type="molecule type" value="Genomic_DNA"/>
</dbReference>
<dbReference type="Pfam" id="PF22611">
    <property type="entry name" value="CFAP126"/>
    <property type="match status" value="1"/>
</dbReference>
<dbReference type="AlphaFoldDB" id="A0AAE1H2D3"/>
<keyword evidence="7" id="KW-1185">Reference proteome</keyword>
<protein>
    <recommendedName>
        <fullName evidence="2">Cilia- and flagella-associated protein 126</fullName>
    </recommendedName>
</protein>
<feature type="compositionally biased region" description="Basic and acidic residues" evidence="4">
    <location>
        <begin position="343"/>
        <end position="363"/>
    </location>
</feature>
<proteinExistence type="inferred from homology"/>
<feature type="domain" description="DUF4812" evidence="5">
    <location>
        <begin position="967"/>
        <end position="1030"/>
    </location>
</feature>
<reference evidence="6" key="1">
    <citation type="submission" date="2021-07" db="EMBL/GenBank/DDBJ databases">
        <authorList>
            <person name="Catto M.A."/>
            <person name="Jacobson A."/>
            <person name="Kennedy G."/>
            <person name="Labadie P."/>
            <person name="Hunt B.G."/>
            <person name="Srinivasan R."/>
        </authorList>
    </citation>
    <scope>NUCLEOTIDE SEQUENCE</scope>
    <source>
        <strain evidence="6">PL_HMW_Pooled</strain>
        <tissue evidence="6">Head</tissue>
    </source>
</reference>
<dbReference type="InterPro" id="IPR032084">
    <property type="entry name" value="DUF4812"/>
</dbReference>
<feature type="compositionally biased region" description="Low complexity" evidence="4">
    <location>
        <begin position="329"/>
        <end position="342"/>
    </location>
</feature>
<dbReference type="Proteomes" id="UP001219518">
    <property type="component" value="Unassembled WGS sequence"/>
</dbReference>
<feature type="compositionally biased region" description="Basic residues" evidence="4">
    <location>
        <begin position="866"/>
        <end position="887"/>
    </location>
</feature>
<feature type="compositionally biased region" description="Polar residues" evidence="4">
    <location>
        <begin position="936"/>
        <end position="948"/>
    </location>
</feature>
<feature type="compositionally biased region" description="Low complexity" evidence="4">
    <location>
        <begin position="252"/>
        <end position="264"/>
    </location>
</feature>
<dbReference type="CDD" id="cd23705">
    <property type="entry name" value="Flattop"/>
    <property type="match status" value="1"/>
</dbReference>